<dbReference type="EMBL" id="CP001363">
    <property type="protein sequence ID" value="ACY87464.1"/>
    <property type="molecule type" value="Genomic_DNA"/>
</dbReference>
<dbReference type="KEGG" id="seo:STM14_967"/>
<evidence type="ECO:0000256" key="1">
    <source>
        <dbReference type="SAM" id="Phobius"/>
    </source>
</evidence>
<name>A0A0F6AYZ0_SALT1</name>
<protein>
    <submittedName>
        <fullName evidence="2">Uncharacterized protein</fullName>
    </submittedName>
</protein>
<keyword evidence="1" id="KW-0472">Membrane</keyword>
<sequence length="52" mass="6273">MQNITSLFTFYYCAITSSFFVIFFLIFYIKMRIITHQTANSSNQLIFNQNKY</sequence>
<dbReference type="Proteomes" id="UP000002695">
    <property type="component" value="Chromosome"/>
</dbReference>
<evidence type="ECO:0000313" key="2">
    <source>
        <dbReference type="EMBL" id="ACY87464.1"/>
    </source>
</evidence>
<reference evidence="2 3" key="1">
    <citation type="journal article" date="2010" name="J. Bacteriol.">
        <title>Short-term signatures of evolutionary change in the Salmonella enterica serovar typhimurium 14028 genome.</title>
        <authorList>
            <person name="Jarvik T."/>
            <person name="Smillie C."/>
            <person name="Groisman E.A."/>
            <person name="Ochman H."/>
        </authorList>
    </citation>
    <scope>NUCLEOTIDE SEQUENCE [LARGE SCALE GENOMIC DNA]</scope>
    <source>
        <strain evidence="3">14028s / SGSC 2262</strain>
    </source>
</reference>
<gene>
    <name evidence="2" type="ordered locus">STM14_967</name>
</gene>
<keyword evidence="3" id="KW-1185">Reference proteome</keyword>
<keyword evidence="1" id="KW-0812">Transmembrane</keyword>
<evidence type="ECO:0000313" key="3">
    <source>
        <dbReference type="Proteomes" id="UP000002695"/>
    </source>
</evidence>
<organism evidence="2 3">
    <name type="scientific">Salmonella typhimurium (strain 14028s / SGSC 2262)</name>
    <dbReference type="NCBI Taxonomy" id="588858"/>
    <lineage>
        <taxon>Bacteria</taxon>
        <taxon>Pseudomonadati</taxon>
        <taxon>Pseudomonadota</taxon>
        <taxon>Gammaproteobacteria</taxon>
        <taxon>Enterobacterales</taxon>
        <taxon>Enterobacteriaceae</taxon>
        <taxon>Salmonella</taxon>
    </lineage>
</organism>
<accession>A0A0F6AYZ0</accession>
<dbReference type="AlphaFoldDB" id="A0A0F6AYZ0"/>
<feature type="transmembrane region" description="Helical" evidence="1">
    <location>
        <begin position="6"/>
        <end position="29"/>
    </location>
</feature>
<dbReference type="PATRIC" id="fig|588858.6.peg.995"/>
<proteinExistence type="predicted"/>
<keyword evidence="1" id="KW-1133">Transmembrane helix</keyword>
<dbReference type="HOGENOM" id="CLU_3084523_0_0_6"/>